<dbReference type="SUPFAM" id="SSF53335">
    <property type="entry name" value="S-adenosyl-L-methionine-dependent methyltransferases"/>
    <property type="match status" value="1"/>
</dbReference>
<dbReference type="EMBL" id="SMCS01000007">
    <property type="protein sequence ID" value="TCV92302.1"/>
    <property type="molecule type" value="Genomic_DNA"/>
</dbReference>
<evidence type="ECO:0000313" key="2">
    <source>
        <dbReference type="EMBL" id="TCV92302.1"/>
    </source>
</evidence>
<dbReference type="AlphaFoldDB" id="A0A4R3YJP1"/>
<proteinExistence type="predicted"/>
<sequence length="290" mass="31151">MLMYKTALALACLLSLSACAKTASTDGQANAAADQPAAAVPPTTAGQLAGGELDRVLAGKWRSPENSARDVYRHPRETLQFFGLRPDMTVIEIAPGGGWYSEVLAPFLKENGRYIAAVQASSKVETSLKAKFDGDPAEYSKAEIIAFDPKSPTFGPAGSADMVLTFRNVHNWVEADTASVMFKGFFAALKPGGVLGVVDHRSAADATLASVKESGYLPMDYVIGLATDAGFKFDDKSEINANPKDTKDYPKGVWTLPPTYQLGDQDKAKYREIGESDRMTLRFVKPATTP</sequence>
<keyword evidence="1" id="KW-0732">Signal</keyword>
<feature type="chain" id="PRO_5020773224" evidence="1">
    <location>
        <begin position="21"/>
        <end position="290"/>
    </location>
</feature>
<accession>A0A4R3YJP1</accession>
<protein>
    <submittedName>
        <fullName evidence="2">Putative methyltransferase</fullName>
    </submittedName>
</protein>
<dbReference type="GO" id="GO:0032259">
    <property type="term" value="P:methylation"/>
    <property type="evidence" value="ECO:0007669"/>
    <property type="project" value="UniProtKB-KW"/>
</dbReference>
<name>A0A4R3YJP1_9GAMM</name>
<dbReference type="InterPro" id="IPR029063">
    <property type="entry name" value="SAM-dependent_MTases_sf"/>
</dbReference>
<dbReference type="PIRSF" id="PIRSF031679">
    <property type="entry name" value="Mtase_Alr7345_prd"/>
    <property type="match status" value="1"/>
</dbReference>
<evidence type="ECO:0000256" key="1">
    <source>
        <dbReference type="SAM" id="SignalP"/>
    </source>
</evidence>
<dbReference type="Gene3D" id="3.40.50.150">
    <property type="entry name" value="Vaccinia Virus protein VP39"/>
    <property type="match status" value="1"/>
</dbReference>
<keyword evidence="3" id="KW-1185">Reference proteome</keyword>
<dbReference type="Proteomes" id="UP000295645">
    <property type="component" value="Unassembled WGS sequence"/>
</dbReference>
<dbReference type="PROSITE" id="PS51257">
    <property type="entry name" value="PROKAR_LIPOPROTEIN"/>
    <property type="match status" value="1"/>
</dbReference>
<dbReference type="GO" id="GO:0008168">
    <property type="term" value="F:methyltransferase activity"/>
    <property type="evidence" value="ECO:0007669"/>
    <property type="project" value="UniProtKB-KW"/>
</dbReference>
<keyword evidence="2" id="KW-0489">Methyltransferase</keyword>
<keyword evidence="2" id="KW-0808">Transferase</keyword>
<reference evidence="2 3" key="1">
    <citation type="submission" date="2019-03" db="EMBL/GenBank/DDBJ databases">
        <title>Above-ground endophytic microbial communities from plants in different locations in the United States.</title>
        <authorList>
            <person name="Frank C."/>
        </authorList>
    </citation>
    <scope>NUCLEOTIDE SEQUENCE [LARGE SCALE GENOMIC DNA]</scope>
    <source>
        <strain evidence="2 3">LP_13_YM</strain>
    </source>
</reference>
<evidence type="ECO:0000313" key="3">
    <source>
        <dbReference type="Proteomes" id="UP000295645"/>
    </source>
</evidence>
<comment type="caution">
    <text evidence="2">The sequence shown here is derived from an EMBL/GenBank/DDBJ whole genome shotgun (WGS) entry which is preliminary data.</text>
</comment>
<organism evidence="2 3">
    <name type="scientific">Luteibacter rhizovicinus</name>
    <dbReference type="NCBI Taxonomy" id="242606"/>
    <lineage>
        <taxon>Bacteria</taxon>
        <taxon>Pseudomonadati</taxon>
        <taxon>Pseudomonadota</taxon>
        <taxon>Gammaproteobacteria</taxon>
        <taxon>Lysobacterales</taxon>
        <taxon>Rhodanobacteraceae</taxon>
        <taxon>Luteibacter</taxon>
    </lineage>
</organism>
<feature type="signal peptide" evidence="1">
    <location>
        <begin position="1"/>
        <end position="20"/>
    </location>
</feature>
<gene>
    <name evidence="2" type="ORF">EC912_1077</name>
</gene>
<dbReference type="InterPro" id="IPR016980">
    <property type="entry name" value="S-AdoMet-dep_MeTrfase_Alr7345"/>
</dbReference>